<protein>
    <submittedName>
        <fullName evidence="1">DUF1284 domain-containing protein</fullName>
    </submittedName>
</protein>
<sequence>MLKIRPHHILCMRAYKGMGYSKEFSIKMESIIKEIGVYNKYLNNINLENKSKEVEIVFSTDNICEKCPSKLGENICSTQEKVELLDLKISQYFNIKRGVYKYTELEKLVYNNITEDIFDDICKNCSWYDIANCKSYIL</sequence>
<comment type="caution">
    <text evidence="1">The sequence shown here is derived from an EMBL/GenBank/DDBJ whole genome shotgun (WGS) entry which is preliminary data.</text>
</comment>
<dbReference type="InterPro" id="IPR009702">
    <property type="entry name" value="DUF1284"/>
</dbReference>
<accession>A0ABR7JNH4</accession>
<reference evidence="1 2" key="1">
    <citation type="submission" date="2020-08" db="EMBL/GenBank/DDBJ databases">
        <authorList>
            <person name="Liu C."/>
            <person name="Sun Q."/>
        </authorList>
    </citation>
    <scope>NUCLEOTIDE SEQUENCE [LARGE SCALE GENOMIC DNA]</scope>
    <source>
        <strain evidence="1 2">NSJ-18</strain>
    </source>
</reference>
<organism evidence="1 2">
    <name type="scientific">Romboutsia faecis</name>
    <dbReference type="NCBI Taxonomy" id="2764597"/>
    <lineage>
        <taxon>Bacteria</taxon>
        <taxon>Bacillati</taxon>
        <taxon>Bacillota</taxon>
        <taxon>Clostridia</taxon>
        <taxon>Peptostreptococcales</taxon>
        <taxon>Peptostreptococcaceae</taxon>
        <taxon>Romboutsia</taxon>
    </lineage>
</organism>
<proteinExistence type="predicted"/>
<keyword evidence="2" id="KW-1185">Reference proteome</keyword>
<dbReference type="Pfam" id="PF06935">
    <property type="entry name" value="DUF1284"/>
    <property type="match status" value="1"/>
</dbReference>
<dbReference type="RefSeq" id="WP_153925944.1">
    <property type="nucleotide sequence ID" value="NZ_JACRWE010000003.1"/>
</dbReference>
<evidence type="ECO:0000313" key="2">
    <source>
        <dbReference type="Proteomes" id="UP000609849"/>
    </source>
</evidence>
<dbReference type="Proteomes" id="UP000609849">
    <property type="component" value="Unassembled WGS sequence"/>
</dbReference>
<name>A0ABR7JNH4_9FIRM</name>
<evidence type="ECO:0000313" key="1">
    <source>
        <dbReference type="EMBL" id="MBC5996481.1"/>
    </source>
</evidence>
<gene>
    <name evidence="1" type="ORF">H8923_06875</name>
</gene>
<dbReference type="EMBL" id="JACRWE010000003">
    <property type="protein sequence ID" value="MBC5996481.1"/>
    <property type="molecule type" value="Genomic_DNA"/>
</dbReference>